<protein>
    <recommendedName>
        <fullName evidence="4">Uncharacterized methyltransferase ACFQ3N_04170</fullName>
        <ecNumber evidence="4">2.1.1.-</ecNumber>
    </recommendedName>
</protein>
<evidence type="ECO:0000256" key="3">
    <source>
        <dbReference type="ARBA" id="ARBA00022691"/>
    </source>
</evidence>
<evidence type="ECO:0000313" key="6">
    <source>
        <dbReference type="EMBL" id="MFD1037620.1"/>
    </source>
</evidence>
<keyword evidence="7" id="KW-1185">Reference proteome</keyword>
<evidence type="ECO:0000256" key="2">
    <source>
        <dbReference type="ARBA" id="ARBA00022679"/>
    </source>
</evidence>
<dbReference type="EC" id="2.1.1.-" evidence="4"/>
<dbReference type="HAMAP" id="MF_02100">
    <property type="entry name" value="Methyltr_YrrT"/>
    <property type="match status" value="1"/>
</dbReference>
<dbReference type="GO" id="GO:0032259">
    <property type="term" value="P:methylation"/>
    <property type="evidence" value="ECO:0007669"/>
    <property type="project" value="UniProtKB-KW"/>
</dbReference>
<dbReference type="Gene3D" id="3.40.50.150">
    <property type="entry name" value="Vaccinia Virus protein VP39"/>
    <property type="match status" value="1"/>
</dbReference>
<keyword evidence="3 4" id="KW-0949">S-adenosyl-L-methionine</keyword>
<comment type="similarity">
    <text evidence="4">Belongs to the methyltransferase superfamily. YrrT family.</text>
</comment>
<comment type="function">
    <text evidence="4">Could be a S-adenosyl-L-methionine-dependent methyltransferase.</text>
</comment>
<dbReference type="CDD" id="cd02440">
    <property type="entry name" value="AdoMet_MTases"/>
    <property type="match status" value="1"/>
</dbReference>
<comment type="caution">
    <text evidence="6">The sequence shown here is derived from an EMBL/GenBank/DDBJ whole genome shotgun (WGS) entry which is preliminary data.</text>
</comment>
<gene>
    <name evidence="6" type="ORF">ACFQ3N_04170</name>
</gene>
<organism evidence="6 7">
    <name type="scientific">Virgibacillus byunsanensis</name>
    <dbReference type="NCBI Taxonomy" id="570945"/>
    <lineage>
        <taxon>Bacteria</taxon>
        <taxon>Bacillati</taxon>
        <taxon>Bacillota</taxon>
        <taxon>Bacilli</taxon>
        <taxon>Bacillales</taxon>
        <taxon>Bacillaceae</taxon>
        <taxon>Virgibacillus</taxon>
    </lineage>
</organism>
<evidence type="ECO:0000259" key="5">
    <source>
        <dbReference type="Pfam" id="PF13649"/>
    </source>
</evidence>
<feature type="binding site" evidence="4">
    <location>
        <position position="96"/>
    </location>
    <ligand>
        <name>S-adenosyl-L-methionine</name>
        <dbReference type="ChEBI" id="CHEBI:59789"/>
    </ligand>
</feature>
<dbReference type="RefSeq" id="WP_390359855.1">
    <property type="nucleotide sequence ID" value="NZ_JBHTKJ010000008.1"/>
</dbReference>
<evidence type="ECO:0000256" key="4">
    <source>
        <dbReference type="HAMAP-Rule" id="MF_02100"/>
    </source>
</evidence>
<accession>A0ABW3LGW7</accession>
<sequence>MGREFLDLFDNWATTYDDSVAGQDPQYQAVFANYEVILNKVTENSYGNILEFGVGTGNLTEKLINAGHQVFGIEPSQAMRKIAAEKLPNLHLMEGDFISFPKPTLPIDTIVSTYAFHHLTDEEKEVAIKQYADMLPQAGKIVFADTMFEDEDVKEKIIEEANKHQFYNLSEDLKREYYPTKEVLQNIFLDHNFGVSFKQMNDFVWLIIANKKE</sequence>
<feature type="binding site" evidence="4">
    <location>
        <position position="53"/>
    </location>
    <ligand>
        <name>S-adenosyl-L-methionine</name>
        <dbReference type="ChEBI" id="CHEBI:59789"/>
    </ligand>
</feature>
<dbReference type="PANTHER" id="PTHR43861">
    <property type="entry name" value="TRANS-ACONITATE 2-METHYLTRANSFERASE-RELATED"/>
    <property type="match status" value="1"/>
</dbReference>
<keyword evidence="1 4" id="KW-0489">Methyltransferase</keyword>
<evidence type="ECO:0000313" key="7">
    <source>
        <dbReference type="Proteomes" id="UP001597040"/>
    </source>
</evidence>
<reference evidence="7" key="1">
    <citation type="journal article" date="2019" name="Int. J. Syst. Evol. Microbiol.">
        <title>The Global Catalogue of Microorganisms (GCM) 10K type strain sequencing project: providing services to taxonomists for standard genome sequencing and annotation.</title>
        <authorList>
            <consortium name="The Broad Institute Genomics Platform"/>
            <consortium name="The Broad Institute Genome Sequencing Center for Infectious Disease"/>
            <person name="Wu L."/>
            <person name="Ma J."/>
        </authorList>
    </citation>
    <scope>NUCLEOTIDE SEQUENCE [LARGE SCALE GENOMIC DNA]</scope>
    <source>
        <strain evidence="7">CCUG 56754</strain>
    </source>
</reference>
<feature type="binding site" evidence="4">
    <location>
        <position position="74"/>
    </location>
    <ligand>
        <name>S-adenosyl-L-methionine</name>
        <dbReference type="ChEBI" id="CHEBI:59789"/>
    </ligand>
</feature>
<dbReference type="Proteomes" id="UP001597040">
    <property type="component" value="Unassembled WGS sequence"/>
</dbReference>
<dbReference type="EMBL" id="JBHTKJ010000008">
    <property type="protein sequence ID" value="MFD1037620.1"/>
    <property type="molecule type" value="Genomic_DNA"/>
</dbReference>
<name>A0ABW3LGW7_9BACI</name>
<feature type="domain" description="Methyltransferase" evidence="5">
    <location>
        <begin position="49"/>
        <end position="139"/>
    </location>
</feature>
<evidence type="ECO:0000256" key="1">
    <source>
        <dbReference type="ARBA" id="ARBA00022603"/>
    </source>
</evidence>
<dbReference type="GO" id="GO:0008168">
    <property type="term" value="F:methyltransferase activity"/>
    <property type="evidence" value="ECO:0007669"/>
    <property type="project" value="UniProtKB-KW"/>
</dbReference>
<dbReference type="Pfam" id="PF13649">
    <property type="entry name" value="Methyltransf_25"/>
    <property type="match status" value="1"/>
</dbReference>
<keyword evidence="2 4" id="KW-0808">Transferase</keyword>
<dbReference type="SUPFAM" id="SSF53335">
    <property type="entry name" value="S-adenosyl-L-methionine-dependent methyltransferases"/>
    <property type="match status" value="1"/>
</dbReference>
<dbReference type="InterPro" id="IPR029063">
    <property type="entry name" value="SAM-dependent_MTases_sf"/>
</dbReference>
<proteinExistence type="inferred from homology"/>
<dbReference type="InterPro" id="IPR041698">
    <property type="entry name" value="Methyltransf_25"/>
</dbReference>
<dbReference type="InterPro" id="IPR023553">
    <property type="entry name" value="Uncharacterised_MeTfrase_YrrT"/>
</dbReference>